<name>A0ABR2K974_9EUKA</name>
<organism evidence="1 2">
    <name type="scientific">Tritrichomonas musculus</name>
    <dbReference type="NCBI Taxonomy" id="1915356"/>
    <lineage>
        <taxon>Eukaryota</taxon>
        <taxon>Metamonada</taxon>
        <taxon>Parabasalia</taxon>
        <taxon>Tritrichomonadida</taxon>
        <taxon>Tritrichomonadidae</taxon>
        <taxon>Tritrichomonas</taxon>
    </lineage>
</organism>
<keyword evidence="2" id="KW-1185">Reference proteome</keyword>
<evidence type="ECO:0000313" key="2">
    <source>
        <dbReference type="Proteomes" id="UP001470230"/>
    </source>
</evidence>
<proteinExistence type="predicted"/>
<evidence type="ECO:0000313" key="1">
    <source>
        <dbReference type="EMBL" id="KAK8887669.1"/>
    </source>
</evidence>
<sequence>METVNKLCSSFLRRCFLCLKNRGGCINQLLQKNLDPNVTDEEIEELFNKLQNEGIQLHEIEILKKKID</sequence>
<reference evidence="1 2" key="1">
    <citation type="submission" date="2024-04" db="EMBL/GenBank/DDBJ databases">
        <title>Tritrichomonas musculus Genome.</title>
        <authorList>
            <person name="Alves-Ferreira E."/>
            <person name="Grigg M."/>
            <person name="Lorenzi H."/>
            <person name="Galac M."/>
        </authorList>
    </citation>
    <scope>NUCLEOTIDE SEQUENCE [LARGE SCALE GENOMIC DNA]</scope>
    <source>
        <strain evidence="1 2">EAF2021</strain>
    </source>
</reference>
<comment type="caution">
    <text evidence="1">The sequence shown here is derived from an EMBL/GenBank/DDBJ whole genome shotgun (WGS) entry which is preliminary data.</text>
</comment>
<accession>A0ABR2K974</accession>
<gene>
    <name evidence="1" type="ORF">M9Y10_038722</name>
</gene>
<dbReference type="Proteomes" id="UP001470230">
    <property type="component" value="Unassembled WGS sequence"/>
</dbReference>
<protein>
    <submittedName>
        <fullName evidence="1">Uncharacterized protein</fullName>
    </submittedName>
</protein>
<dbReference type="EMBL" id="JAPFFF010000006">
    <property type="protein sequence ID" value="KAK8887669.1"/>
    <property type="molecule type" value="Genomic_DNA"/>
</dbReference>